<dbReference type="InterPro" id="IPR006001">
    <property type="entry name" value="Therm_gnt_kin"/>
</dbReference>
<evidence type="ECO:0000256" key="5">
    <source>
        <dbReference type="ARBA" id="ARBA00022741"/>
    </source>
</evidence>
<comment type="catalytic activity">
    <reaction evidence="8 9">
        <text>D-gluconate + ATP = 6-phospho-D-gluconate + ADP + H(+)</text>
        <dbReference type="Rhea" id="RHEA:19433"/>
        <dbReference type="ChEBI" id="CHEBI:15378"/>
        <dbReference type="ChEBI" id="CHEBI:18391"/>
        <dbReference type="ChEBI" id="CHEBI:30616"/>
        <dbReference type="ChEBI" id="CHEBI:58759"/>
        <dbReference type="ChEBI" id="CHEBI:456216"/>
        <dbReference type="EC" id="2.7.1.12"/>
    </reaction>
</comment>
<comment type="pathway">
    <text evidence="1">Carbohydrate acid metabolism.</text>
</comment>
<keyword evidence="7 9" id="KW-0067">ATP-binding</keyword>
<name>A0ABR9ZLF0_9CORY</name>
<proteinExistence type="inferred from homology"/>
<organism evidence="10 11">
    <name type="scientific">Corynebacterium suicordis DSM 45110</name>
    <dbReference type="NCBI Taxonomy" id="1121369"/>
    <lineage>
        <taxon>Bacteria</taxon>
        <taxon>Bacillati</taxon>
        <taxon>Actinomycetota</taxon>
        <taxon>Actinomycetes</taxon>
        <taxon>Mycobacteriales</taxon>
        <taxon>Corynebacteriaceae</taxon>
        <taxon>Corynebacterium</taxon>
    </lineage>
</organism>
<accession>A0ABR9ZLF0</accession>
<evidence type="ECO:0000256" key="4">
    <source>
        <dbReference type="ARBA" id="ARBA00022679"/>
    </source>
</evidence>
<dbReference type="EMBL" id="JADKMY010000003">
    <property type="protein sequence ID" value="MBF4554099.1"/>
    <property type="molecule type" value="Genomic_DNA"/>
</dbReference>
<dbReference type="EC" id="2.7.1.12" evidence="3 9"/>
<keyword evidence="5 9" id="KW-0547">Nucleotide-binding</keyword>
<evidence type="ECO:0000256" key="9">
    <source>
        <dbReference type="RuleBase" id="RU363066"/>
    </source>
</evidence>
<dbReference type="Pfam" id="PF13238">
    <property type="entry name" value="AAA_18"/>
    <property type="match status" value="1"/>
</dbReference>
<dbReference type="Gene3D" id="3.40.50.300">
    <property type="entry name" value="P-loop containing nucleotide triphosphate hydrolases"/>
    <property type="match status" value="1"/>
</dbReference>
<dbReference type="InterPro" id="IPR027417">
    <property type="entry name" value="P-loop_NTPase"/>
</dbReference>
<evidence type="ECO:0000256" key="3">
    <source>
        <dbReference type="ARBA" id="ARBA00012054"/>
    </source>
</evidence>
<dbReference type="SUPFAM" id="SSF52540">
    <property type="entry name" value="P-loop containing nucleoside triphosphate hydrolases"/>
    <property type="match status" value="1"/>
</dbReference>
<evidence type="ECO:0000256" key="2">
    <source>
        <dbReference type="ARBA" id="ARBA00008420"/>
    </source>
</evidence>
<evidence type="ECO:0000256" key="1">
    <source>
        <dbReference type="ARBA" id="ARBA00004761"/>
    </source>
</evidence>
<dbReference type="Proteomes" id="UP000635902">
    <property type="component" value="Unassembled WGS sequence"/>
</dbReference>
<evidence type="ECO:0000313" key="10">
    <source>
        <dbReference type="EMBL" id="MBF4554099.1"/>
    </source>
</evidence>
<dbReference type="PANTHER" id="PTHR43442">
    <property type="entry name" value="GLUCONOKINASE-RELATED"/>
    <property type="match status" value="1"/>
</dbReference>
<dbReference type="PANTHER" id="PTHR43442:SF3">
    <property type="entry name" value="GLUCONOKINASE-RELATED"/>
    <property type="match status" value="1"/>
</dbReference>
<dbReference type="CDD" id="cd02021">
    <property type="entry name" value="GntK"/>
    <property type="match status" value="1"/>
</dbReference>
<reference evidence="10 11" key="1">
    <citation type="submission" date="2020-10" db="EMBL/GenBank/DDBJ databases">
        <title>Novel species in genus Corynebacterium.</title>
        <authorList>
            <person name="Zhang G."/>
        </authorList>
    </citation>
    <scope>NUCLEOTIDE SEQUENCE [LARGE SCALE GENOMIC DNA]</scope>
    <source>
        <strain evidence="10 11">DSM 45110</strain>
    </source>
</reference>
<dbReference type="NCBIfam" id="TIGR01313">
    <property type="entry name" value="therm_gnt_kin"/>
    <property type="match status" value="1"/>
</dbReference>
<protein>
    <recommendedName>
        <fullName evidence="3 9">Gluconokinase</fullName>
        <ecNumber evidence="3 9">2.7.1.12</ecNumber>
    </recommendedName>
</protein>
<evidence type="ECO:0000256" key="7">
    <source>
        <dbReference type="ARBA" id="ARBA00022840"/>
    </source>
</evidence>
<keyword evidence="4 9" id="KW-0808">Transferase</keyword>
<keyword evidence="11" id="KW-1185">Reference proteome</keyword>
<dbReference type="RefSeq" id="WP_194557007.1">
    <property type="nucleotide sequence ID" value="NZ_JADKMY010000003.1"/>
</dbReference>
<evidence type="ECO:0000313" key="11">
    <source>
        <dbReference type="Proteomes" id="UP000635902"/>
    </source>
</evidence>
<comment type="caution">
    <text evidence="10">The sequence shown here is derived from an EMBL/GenBank/DDBJ whole genome shotgun (WGS) entry which is preliminary data.</text>
</comment>
<gene>
    <name evidence="10" type="ORF">IRY30_08475</name>
</gene>
<evidence type="ECO:0000256" key="8">
    <source>
        <dbReference type="ARBA" id="ARBA00048090"/>
    </source>
</evidence>
<comment type="similarity">
    <text evidence="2 9">Belongs to the gluconokinase GntK/GntV family.</text>
</comment>
<keyword evidence="6 9" id="KW-0418">Kinase</keyword>
<sequence>MAGQPLHIVVMGVSGSGKTTLARRLAERTNRPLLEADDLHPADDLATLQDGRLPDAEARAAWMDTVRDWMNEHGEKGESTVVACTALKGAHRETLNQAKGTVFYVHLYGTEDMLQSRMANRIGENMPPELLEKQLTMLETLKADELGIQLDVTRSPEQLEEDSMAAANFAAKAYQS</sequence>
<evidence type="ECO:0000256" key="6">
    <source>
        <dbReference type="ARBA" id="ARBA00022777"/>
    </source>
</evidence>